<dbReference type="AlphaFoldDB" id="A0A919B1A6"/>
<reference evidence="1" key="1">
    <citation type="journal article" date="2014" name="Int. J. Syst. Evol. Microbiol.">
        <title>Complete genome sequence of Corynebacterium casei LMG S-19264T (=DSM 44701T), isolated from a smear-ripened cheese.</title>
        <authorList>
            <consortium name="US DOE Joint Genome Institute (JGI-PGF)"/>
            <person name="Walter F."/>
            <person name="Albersmeier A."/>
            <person name="Kalinowski J."/>
            <person name="Ruckert C."/>
        </authorList>
    </citation>
    <scope>NUCLEOTIDE SEQUENCE</scope>
    <source>
        <strain evidence="1">JCM 4059</strain>
    </source>
</reference>
<evidence type="ECO:0000313" key="2">
    <source>
        <dbReference type="Proteomes" id="UP000638313"/>
    </source>
</evidence>
<protein>
    <submittedName>
        <fullName evidence="1">Uncharacterized protein</fullName>
    </submittedName>
</protein>
<organism evidence="1 2">
    <name type="scientific">Streptomyces mashuensis</name>
    <dbReference type="NCBI Taxonomy" id="33904"/>
    <lineage>
        <taxon>Bacteria</taxon>
        <taxon>Bacillati</taxon>
        <taxon>Actinomycetota</taxon>
        <taxon>Actinomycetes</taxon>
        <taxon>Kitasatosporales</taxon>
        <taxon>Streptomycetaceae</taxon>
        <taxon>Streptomyces</taxon>
    </lineage>
</organism>
<dbReference type="Proteomes" id="UP000638313">
    <property type="component" value="Unassembled WGS sequence"/>
</dbReference>
<comment type="caution">
    <text evidence="1">The sequence shown here is derived from an EMBL/GenBank/DDBJ whole genome shotgun (WGS) entry which is preliminary data.</text>
</comment>
<sequence length="102" mass="11286">MPLTPEQSSEFAPGDLVWDTAACRAGEVMDHRWSRYQLRPLGGGTEWYARGEDLVSHAGPGPQCGECRHIRTSYHNARRAGDTEGAARWITEMGVHLRAAHA</sequence>
<name>A0A919B1A6_9ACTN</name>
<dbReference type="RefSeq" id="WP_190129379.1">
    <property type="nucleotide sequence ID" value="NZ_BNBD01000003.1"/>
</dbReference>
<reference evidence="1" key="2">
    <citation type="submission" date="2020-09" db="EMBL/GenBank/DDBJ databases">
        <authorList>
            <person name="Sun Q."/>
            <person name="Ohkuma M."/>
        </authorList>
    </citation>
    <scope>NUCLEOTIDE SEQUENCE</scope>
    <source>
        <strain evidence="1">JCM 4059</strain>
    </source>
</reference>
<accession>A0A919B1A6</accession>
<dbReference type="EMBL" id="BNBD01000003">
    <property type="protein sequence ID" value="GHF40903.1"/>
    <property type="molecule type" value="Genomic_DNA"/>
</dbReference>
<evidence type="ECO:0000313" key="1">
    <source>
        <dbReference type="EMBL" id="GHF40903.1"/>
    </source>
</evidence>
<gene>
    <name evidence="1" type="ORF">GCM10010218_22900</name>
</gene>
<keyword evidence="2" id="KW-1185">Reference proteome</keyword>
<proteinExistence type="predicted"/>